<dbReference type="CDD" id="cd00200">
    <property type="entry name" value="WD40"/>
    <property type="match status" value="1"/>
</dbReference>
<dbReference type="Pfam" id="PF23410">
    <property type="entry name" value="Beta-prop_VPS8"/>
    <property type="match status" value="1"/>
</dbReference>
<dbReference type="Gene3D" id="3.40.50.300">
    <property type="entry name" value="P-loop containing nucleotide triphosphate hydrolases"/>
    <property type="match status" value="1"/>
</dbReference>
<dbReference type="SMART" id="SM00320">
    <property type="entry name" value="WD40"/>
    <property type="match status" value="12"/>
</dbReference>
<dbReference type="InterPro" id="IPR011047">
    <property type="entry name" value="Quinoprotein_ADH-like_sf"/>
</dbReference>
<feature type="region of interest" description="Disordered" evidence="4">
    <location>
        <begin position="1831"/>
        <end position="1877"/>
    </location>
</feature>
<organism evidence="6 7">
    <name type="scientific">Heterodera schachtii</name>
    <name type="common">Sugarbeet cyst nematode worm</name>
    <name type="synonym">Tylenchus schachtii</name>
    <dbReference type="NCBI Taxonomy" id="97005"/>
    <lineage>
        <taxon>Eukaryota</taxon>
        <taxon>Metazoa</taxon>
        <taxon>Ecdysozoa</taxon>
        <taxon>Nematoda</taxon>
        <taxon>Chromadorea</taxon>
        <taxon>Rhabditida</taxon>
        <taxon>Tylenchina</taxon>
        <taxon>Tylenchomorpha</taxon>
        <taxon>Tylenchoidea</taxon>
        <taxon>Heteroderidae</taxon>
        <taxon>Heteroderinae</taxon>
        <taxon>Heterodera</taxon>
    </lineage>
</organism>
<gene>
    <name evidence="6" type="ORF">niasHS_013977</name>
</gene>
<dbReference type="SUPFAM" id="SSF50998">
    <property type="entry name" value="Quinoprotein alcohol dehydrogenase-like"/>
    <property type="match status" value="2"/>
</dbReference>
<feature type="repeat" description="WD" evidence="3">
    <location>
        <begin position="1418"/>
        <end position="1459"/>
    </location>
</feature>
<dbReference type="Gene3D" id="2.130.10.10">
    <property type="entry name" value="YVTN repeat-like/Quinoprotein amine dehydrogenase"/>
    <property type="match status" value="4"/>
</dbReference>
<keyword evidence="1 3" id="KW-0853">WD repeat</keyword>
<feature type="region of interest" description="Disordered" evidence="4">
    <location>
        <begin position="1727"/>
        <end position="1799"/>
    </location>
</feature>
<dbReference type="InterPro" id="IPR052752">
    <property type="entry name" value="NACHT-WD_repeat"/>
</dbReference>
<feature type="domain" description="NWD1/2-like winged helix-turn-helix" evidence="5">
    <location>
        <begin position="706"/>
        <end position="823"/>
    </location>
</feature>
<dbReference type="InterPro" id="IPR019775">
    <property type="entry name" value="WD40_repeat_CS"/>
</dbReference>
<evidence type="ECO:0000313" key="6">
    <source>
        <dbReference type="EMBL" id="KAL3079695.1"/>
    </source>
</evidence>
<feature type="region of interest" description="Disordered" evidence="4">
    <location>
        <begin position="1347"/>
        <end position="1371"/>
    </location>
</feature>
<evidence type="ECO:0000256" key="1">
    <source>
        <dbReference type="ARBA" id="ARBA00022574"/>
    </source>
</evidence>
<accession>A0ABD2IQY3</accession>
<proteinExistence type="predicted"/>
<evidence type="ECO:0000259" key="5">
    <source>
        <dbReference type="Pfam" id="PF25469"/>
    </source>
</evidence>
<dbReference type="InterPro" id="IPR027417">
    <property type="entry name" value="P-loop_NTPase"/>
</dbReference>
<feature type="repeat" description="WD" evidence="3">
    <location>
        <begin position="1553"/>
        <end position="1594"/>
    </location>
</feature>
<keyword evidence="2" id="KW-0677">Repeat</keyword>
<comment type="caution">
    <text evidence="6">The sequence shown here is derived from an EMBL/GenBank/DDBJ whole genome shotgun (WGS) entry which is preliminary data.</text>
</comment>
<feature type="compositionally biased region" description="Basic residues" evidence="4">
    <location>
        <begin position="1866"/>
        <end position="1877"/>
    </location>
</feature>
<dbReference type="InterPro" id="IPR057588">
    <property type="entry name" value="NWD1/2-like_WH"/>
</dbReference>
<sequence>MPLPVVPSSDILPMPKFIVKCFEVTNKGSQRKKTNCKSTGGAFVVKRPAHLRSAVAHRNASLNSSPSAERLASPVKGIGLRASGSSIASGTGSPKASSAGDLAAAAAAYADGGDVLPRSHMLAIVLPSLQEFVHEREVLRNVLVDLQQHFAELDLDLECCTLFEMEDVLKNVDERVLLAELLAHRDATALVFIGDRYGEALLPLELHPEEFDALREAALEAGDDVAVLMDQFYVLDRGGGVTERPTEYQLRASRDPAGAQSLCQGLQRVAKRVFSGDGPLALQPDAAKRHAQLFKSFIEWCADAAEANGRSLLVTRRFHGVQGDGGTERWMDAAGSEGAERVNALKNALSTRLLNDPQQRLLSFLLDLRLQQKIEIDPSSWWKKCPKESAAYELELATKLTDRLKSLILAAHPNIEQTRHPPLHEPRTAAMATVQAEHCIHLAHLESRIPSRWVPRGAIDARLDAVVKRIFDKDEIRQKSAGLFVQFYGQSGCGKTAVLCRLYQMVNRIQPLKKYASAVDADAPPVVVALARFAHLTDGAVFTNEMLRNAFLTACKLEKPNAETTDAFLGAFQLSEVLAQAKALLDEMPKLQVLLLLDDVHLLRFGRALGRMDNALRKLFPRLHIVCTSTTAQPMLGFPRSVELVEIAGPTAEQAIGILSDPKVPSLSSDQISALRAEFSRVSGTAAAAAADGIDLVLGAIQRDELMAGHSEASASIGARLARAEQRCGGADPVRLVCEFLCCAPCGLTRAELLDAVRLRNFTAGFTFEPQDVLNAAPLHVLRNLAPLLDSMMMDGRRVLFFRHHSIAQAAKQRYLTSAGEIKLANETIAALFRDADNADASGAAAEDAAAAVGAGGGSAEERAAVAAAVLLFPRPISKEGGAGVDIRRVRFHWYYLLYTGNVEALKSETLCFFAYLEAAFRACGLARVLSIFEECLQQILDHDLLVIFEQVLLPGIQTLIREPRQFVSEFLNRLRYTRSKNSVHLNILVEQAMTWTDNYSDSSLLVPLTCWIPPPKMKQVLSFTLSQWKISKSTILQPTHNHQHLLVAGNELAPDCIYMFHIASQLLVRTFASSDQKQVTSLCASKWRDGGDTVQQHNQHHFFVSTSADGAVRVWSFTQAQCLKTLRACSARILCSVLSSDDKWIAVGSADSCARVLLLDSGQVTRTFKEHTGPVVGLQLSSDNTLLVTGSGEFVVMVWDIEKGEIVVRLQGLMAPVTCLALTSNDAFLAVACEDETLRVFSLVSAQELHELTGHESRINALVASADDCKLFAGTRGRVIVYDIHNGQLLEVLQCALERQPVSSVRISDDDSFVLVACGDRIHMWALDSIERDVAAVQQHKMAAVTVAPPESPSTAGPAPTASEAVPTAAGGGGGTALTSVSCVQIAPDEKSAGCGTADGIVAFWDLDVCQCMWTSNAQRNGAVSALCFSSDSFLLLSGSEQGAVSLWETNNGQLLKQVQLHAEAVVALCTFADGVRVLSCDSSDNAYLWSLASLDESSAGKRMELIASIAFMHPPLYVRLSDTVLIAQHGANPREMNVWSVSGDRLFTRSKVHHNEAILCYGVNRCGTVLCTGSQDLSLKVWQMDSGGLLIQVLVGHEEVPSCCCVSEDALTACSGALDRQLIMWDVQTGAALFTLRRPAVLRFLEISLDSTVVCSSGEDGWVEAWHCNSGRLLSAFNTHRQVDQLIMGADGDRILAKLAGTAQLPIICLHNTPANLHSTSASRYERVTMPSPSSSSKHQPEAQARATTARGGAGGGSFALELSATTTGAASDDGPEPMGDRIPPANGADKEPVTSRASEVEAHANRLRAVAEQEQKRQAEQQLQATNSAIAAPAERDAATASATAAQSPDAAVPTAQQSQKERRTRRSKLCTIM</sequence>
<dbReference type="PROSITE" id="PS00678">
    <property type="entry name" value="WD_REPEATS_1"/>
    <property type="match status" value="1"/>
</dbReference>
<dbReference type="PANTHER" id="PTHR19871:SF38">
    <property type="entry name" value="PROTEIN QUI-1"/>
    <property type="match status" value="1"/>
</dbReference>
<dbReference type="Pfam" id="PF25469">
    <property type="entry name" value="WHD_NWD1"/>
    <property type="match status" value="1"/>
</dbReference>
<evidence type="ECO:0000256" key="4">
    <source>
        <dbReference type="SAM" id="MobiDB-lite"/>
    </source>
</evidence>
<dbReference type="PROSITE" id="PS50294">
    <property type="entry name" value="WD_REPEATS_REGION"/>
    <property type="match status" value="1"/>
</dbReference>
<dbReference type="EMBL" id="JBICCN010000300">
    <property type="protein sequence ID" value="KAL3079695.1"/>
    <property type="molecule type" value="Genomic_DNA"/>
</dbReference>
<dbReference type="Pfam" id="PF00400">
    <property type="entry name" value="WD40"/>
    <property type="match status" value="5"/>
</dbReference>
<feature type="repeat" description="WD" evidence="3">
    <location>
        <begin position="1103"/>
        <end position="1126"/>
    </location>
</feature>
<reference evidence="6 7" key="1">
    <citation type="submission" date="2024-10" db="EMBL/GenBank/DDBJ databases">
        <authorList>
            <person name="Kim D."/>
        </authorList>
    </citation>
    <scope>NUCLEOTIDE SEQUENCE [LARGE SCALE GENOMIC DNA]</scope>
    <source>
        <strain evidence="6">Taebaek</strain>
    </source>
</reference>
<dbReference type="Proteomes" id="UP001620645">
    <property type="component" value="Unassembled WGS sequence"/>
</dbReference>
<dbReference type="InterPro" id="IPR015943">
    <property type="entry name" value="WD40/YVTN_repeat-like_dom_sf"/>
</dbReference>
<dbReference type="SUPFAM" id="SSF52540">
    <property type="entry name" value="P-loop containing nucleoside triphosphate hydrolases"/>
    <property type="match status" value="1"/>
</dbReference>
<feature type="compositionally biased region" description="Low complexity" evidence="4">
    <location>
        <begin position="1831"/>
        <end position="1855"/>
    </location>
</feature>
<dbReference type="PROSITE" id="PS50082">
    <property type="entry name" value="WD_REPEATS_2"/>
    <property type="match status" value="5"/>
</dbReference>
<evidence type="ECO:0000256" key="3">
    <source>
        <dbReference type="PROSITE-ProRule" id="PRU00221"/>
    </source>
</evidence>
<name>A0ABD2IQY3_HETSC</name>
<feature type="repeat" description="WD" evidence="3">
    <location>
        <begin position="1596"/>
        <end position="1637"/>
    </location>
</feature>
<keyword evidence="7" id="KW-1185">Reference proteome</keyword>
<feature type="repeat" description="WD" evidence="3">
    <location>
        <begin position="1169"/>
        <end position="1210"/>
    </location>
</feature>
<dbReference type="InterPro" id="IPR001680">
    <property type="entry name" value="WD40_rpt"/>
</dbReference>
<protein>
    <recommendedName>
        <fullName evidence="5">NWD1/2-like winged helix-turn-helix domain-containing protein</fullName>
    </recommendedName>
</protein>
<evidence type="ECO:0000256" key="2">
    <source>
        <dbReference type="ARBA" id="ARBA00022737"/>
    </source>
</evidence>
<dbReference type="PANTHER" id="PTHR19871">
    <property type="entry name" value="BETA TRANSDUCIN-RELATED PROTEIN"/>
    <property type="match status" value="1"/>
</dbReference>
<evidence type="ECO:0000313" key="7">
    <source>
        <dbReference type="Proteomes" id="UP001620645"/>
    </source>
</evidence>